<accession>A0A2P5HPE5</accession>
<keyword evidence="6" id="KW-0336">GPI-anchor</keyword>
<gene>
    <name evidence="17" type="ORF">DHEL01_v209469</name>
</gene>
<evidence type="ECO:0000256" key="10">
    <source>
        <dbReference type="ARBA" id="ARBA00023136"/>
    </source>
</evidence>
<feature type="domain" description="CFEM" evidence="15">
    <location>
        <begin position="3"/>
        <end position="46"/>
    </location>
</feature>
<evidence type="ECO:0000313" key="18">
    <source>
        <dbReference type="Proteomes" id="UP000094444"/>
    </source>
</evidence>
<dbReference type="GO" id="GO:0098552">
    <property type="term" value="C:side of membrane"/>
    <property type="evidence" value="ECO:0007669"/>
    <property type="project" value="UniProtKB-KW"/>
</dbReference>
<dbReference type="InterPro" id="IPR008427">
    <property type="entry name" value="Extracellular_membr_CFEM_dom"/>
</dbReference>
<evidence type="ECO:0000256" key="11">
    <source>
        <dbReference type="ARBA" id="ARBA00023157"/>
    </source>
</evidence>
<dbReference type="InterPro" id="IPR052337">
    <property type="entry name" value="SAT4-like"/>
</dbReference>
<dbReference type="Proteomes" id="UP000094444">
    <property type="component" value="Unassembled WGS sequence"/>
</dbReference>
<name>A0A2P5HPE5_DIAHE</name>
<feature type="domain" description="Rhodopsin" evidence="16">
    <location>
        <begin position="74"/>
        <end position="313"/>
    </location>
</feature>
<evidence type="ECO:0000256" key="9">
    <source>
        <dbReference type="ARBA" id="ARBA00022989"/>
    </source>
</evidence>
<feature type="transmembrane region" description="Helical" evidence="14">
    <location>
        <begin position="168"/>
        <end position="190"/>
    </location>
</feature>
<sequence>MSECPPTNQTCLCLDRGFENFVTSCVKANCTVIESLTIKNITSTMCGLPVRNETLTINVLRYFLFFVGLLFFAMRLASRALKLAPWGHDDSTIVLSGFLTGGFLAGSVLEERNGMGRDIWTLEPWQITEFLKVILIFEVLYTLTLGLVKASILFLYLRLFPDPKFRRIVWFTQIFNLLLVGSFVVSDFLQCQPLQFFWESWHGEHPGRCFNINALAWAHSALNIALDFWMLYVPATQVWSLQMQMKKKIGVTLMFGIGIFLTLTSIIRIQTLVTFANTENPTRDFFATVTWSYIEITVGVMVACLPGARMFIARYVRVTSIRITSSKCPKLSKSLSRSGNCIYTSHGVEIDEGNTPCREALGGGLSNKYPARYARRLSSSQATTDDGESQLELIMSMDDEDCKHEGKSQHV</sequence>
<comment type="subcellular location">
    <subcellularLocation>
        <location evidence="2">Membrane</location>
        <topology evidence="2">Lipid-anchor</topology>
        <topology evidence="2">GPI-anchor</topology>
    </subcellularLocation>
    <subcellularLocation>
        <location evidence="1">Membrane</location>
        <topology evidence="1">Multi-pass membrane protein</topology>
    </subcellularLocation>
    <subcellularLocation>
        <location evidence="3">Secreted</location>
    </subcellularLocation>
</comment>
<keyword evidence="8" id="KW-0732">Signal</keyword>
<evidence type="ECO:0000259" key="16">
    <source>
        <dbReference type="Pfam" id="PF20684"/>
    </source>
</evidence>
<keyword evidence="7 14" id="KW-0812">Transmembrane</keyword>
<dbReference type="PANTHER" id="PTHR33048">
    <property type="entry name" value="PTH11-LIKE INTEGRAL MEMBRANE PROTEIN (AFU_ORTHOLOGUE AFUA_5G11245)"/>
    <property type="match status" value="1"/>
</dbReference>
<proteinExistence type="inferred from homology"/>
<evidence type="ECO:0000256" key="1">
    <source>
        <dbReference type="ARBA" id="ARBA00004141"/>
    </source>
</evidence>
<evidence type="ECO:0000259" key="15">
    <source>
        <dbReference type="Pfam" id="PF05730"/>
    </source>
</evidence>
<comment type="caution">
    <text evidence="17">The sequence shown here is derived from an EMBL/GenBank/DDBJ whole genome shotgun (WGS) entry which is preliminary data.</text>
</comment>
<feature type="transmembrane region" description="Helical" evidence="14">
    <location>
        <begin position="90"/>
        <end position="110"/>
    </location>
</feature>
<keyword evidence="11" id="KW-1015">Disulfide bond</keyword>
<comment type="similarity">
    <text evidence="13">Belongs to the SAT4 family.</text>
</comment>
<dbReference type="Pfam" id="PF05730">
    <property type="entry name" value="CFEM"/>
    <property type="match status" value="1"/>
</dbReference>
<dbReference type="InParanoid" id="A0A2P5HPE5"/>
<evidence type="ECO:0000256" key="6">
    <source>
        <dbReference type="ARBA" id="ARBA00022622"/>
    </source>
</evidence>
<organism evidence="17 18">
    <name type="scientific">Diaporthe helianthi</name>
    <dbReference type="NCBI Taxonomy" id="158607"/>
    <lineage>
        <taxon>Eukaryota</taxon>
        <taxon>Fungi</taxon>
        <taxon>Dikarya</taxon>
        <taxon>Ascomycota</taxon>
        <taxon>Pezizomycotina</taxon>
        <taxon>Sordariomycetes</taxon>
        <taxon>Sordariomycetidae</taxon>
        <taxon>Diaporthales</taxon>
        <taxon>Diaporthaceae</taxon>
        <taxon>Diaporthe</taxon>
    </lineage>
</organism>
<feature type="transmembrane region" description="Helical" evidence="14">
    <location>
        <begin position="130"/>
        <end position="156"/>
    </location>
</feature>
<evidence type="ECO:0000256" key="8">
    <source>
        <dbReference type="ARBA" id="ARBA00022729"/>
    </source>
</evidence>
<keyword evidence="9 14" id="KW-1133">Transmembrane helix</keyword>
<feature type="transmembrane region" description="Helical" evidence="14">
    <location>
        <begin position="291"/>
        <end position="312"/>
    </location>
</feature>
<evidence type="ECO:0000256" key="12">
    <source>
        <dbReference type="ARBA" id="ARBA00023288"/>
    </source>
</evidence>
<keyword evidence="10 14" id="KW-0472">Membrane</keyword>
<dbReference type="Pfam" id="PF20684">
    <property type="entry name" value="Fung_rhodopsin"/>
    <property type="match status" value="1"/>
</dbReference>
<evidence type="ECO:0000256" key="4">
    <source>
        <dbReference type="ARBA" id="ARBA00010031"/>
    </source>
</evidence>
<dbReference type="AlphaFoldDB" id="A0A2P5HPE5"/>
<dbReference type="PANTHER" id="PTHR33048:SF143">
    <property type="entry name" value="EXTRACELLULAR MEMBRANE PROTEIN CFEM DOMAIN-CONTAINING PROTEIN-RELATED"/>
    <property type="match status" value="1"/>
</dbReference>
<dbReference type="EMBL" id="MAVT02001074">
    <property type="protein sequence ID" value="POS72134.1"/>
    <property type="molecule type" value="Genomic_DNA"/>
</dbReference>
<keyword evidence="5" id="KW-0964">Secreted</keyword>
<protein>
    <submittedName>
        <fullName evidence="17">CFEM domain-containing protein</fullName>
    </submittedName>
</protein>
<evidence type="ECO:0000256" key="5">
    <source>
        <dbReference type="ARBA" id="ARBA00022525"/>
    </source>
</evidence>
<keyword evidence="6" id="KW-0325">Glycoprotein</keyword>
<evidence type="ECO:0000256" key="14">
    <source>
        <dbReference type="SAM" id="Phobius"/>
    </source>
</evidence>
<evidence type="ECO:0000256" key="13">
    <source>
        <dbReference type="ARBA" id="ARBA00038359"/>
    </source>
</evidence>
<reference evidence="17" key="1">
    <citation type="submission" date="2017-09" db="EMBL/GenBank/DDBJ databases">
        <title>Polyketide synthases of a Diaporthe helianthi virulent isolate.</title>
        <authorList>
            <person name="Baroncelli R."/>
        </authorList>
    </citation>
    <scope>NUCLEOTIDE SEQUENCE [LARGE SCALE GENOMIC DNA]</scope>
    <source>
        <strain evidence="17">7/96</strain>
    </source>
</reference>
<feature type="transmembrane region" description="Helical" evidence="14">
    <location>
        <begin position="59"/>
        <end position="78"/>
    </location>
</feature>
<dbReference type="InterPro" id="IPR049326">
    <property type="entry name" value="Rhodopsin_dom_fungi"/>
</dbReference>
<keyword evidence="18" id="KW-1185">Reference proteome</keyword>
<evidence type="ECO:0000256" key="2">
    <source>
        <dbReference type="ARBA" id="ARBA00004589"/>
    </source>
</evidence>
<evidence type="ECO:0000313" key="17">
    <source>
        <dbReference type="EMBL" id="POS72134.1"/>
    </source>
</evidence>
<dbReference type="GO" id="GO:0005576">
    <property type="term" value="C:extracellular region"/>
    <property type="evidence" value="ECO:0007669"/>
    <property type="project" value="UniProtKB-SubCell"/>
</dbReference>
<comment type="similarity">
    <text evidence="4">Belongs to the RBT5 family.</text>
</comment>
<dbReference type="OrthoDB" id="2496787at2759"/>
<evidence type="ECO:0000256" key="3">
    <source>
        <dbReference type="ARBA" id="ARBA00004613"/>
    </source>
</evidence>
<evidence type="ECO:0000256" key="7">
    <source>
        <dbReference type="ARBA" id="ARBA00022692"/>
    </source>
</evidence>
<keyword evidence="12" id="KW-0449">Lipoprotein</keyword>
<feature type="transmembrane region" description="Helical" evidence="14">
    <location>
        <begin position="253"/>
        <end position="271"/>
    </location>
</feature>